<evidence type="ECO:0000313" key="1">
    <source>
        <dbReference type="EMBL" id="MBX63123.1"/>
    </source>
</evidence>
<dbReference type="EMBL" id="GGEC01082639">
    <property type="protein sequence ID" value="MBX63123.1"/>
    <property type="molecule type" value="Transcribed_RNA"/>
</dbReference>
<name>A0A2P2Q812_RHIMU</name>
<organism evidence="1">
    <name type="scientific">Rhizophora mucronata</name>
    <name type="common">Asiatic mangrove</name>
    <dbReference type="NCBI Taxonomy" id="61149"/>
    <lineage>
        <taxon>Eukaryota</taxon>
        <taxon>Viridiplantae</taxon>
        <taxon>Streptophyta</taxon>
        <taxon>Embryophyta</taxon>
        <taxon>Tracheophyta</taxon>
        <taxon>Spermatophyta</taxon>
        <taxon>Magnoliopsida</taxon>
        <taxon>eudicotyledons</taxon>
        <taxon>Gunneridae</taxon>
        <taxon>Pentapetalae</taxon>
        <taxon>rosids</taxon>
        <taxon>fabids</taxon>
        <taxon>Malpighiales</taxon>
        <taxon>Rhizophoraceae</taxon>
        <taxon>Rhizophora</taxon>
    </lineage>
</organism>
<dbReference type="AlphaFoldDB" id="A0A2P2Q812"/>
<reference evidence="1" key="1">
    <citation type="submission" date="2018-02" db="EMBL/GenBank/DDBJ databases">
        <title>Rhizophora mucronata_Transcriptome.</title>
        <authorList>
            <person name="Meera S.P."/>
            <person name="Sreeshan A."/>
            <person name="Augustine A."/>
        </authorList>
    </citation>
    <scope>NUCLEOTIDE SEQUENCE</scope>
    <source>
        <tissue evidence="1">Leaf</tissue>
    </source>
</reference>
<proteinExistence type="predicted"/>
<accession>A0A2P2Q812</accession>
<protein>
    <submittedName>
        <fullName evidence="1">Uncharacterized protein</fullName>
    </submittedName>
</protein>
<sequence>MWKRNTPQKLYPLGWESPNSYKLYIRISYFRCEI</sequence>